<evidence type="ECO:0000256" key="5">
    <source>
        <dbReference type="ARBA" id="ARBA00038359"/>
    </source>
</evidence>
<feature type="transmembrane region" description="Helical" evidence="7">
    <location>
        <begin position="30"/>
        <end position="49"/>
    </location>
</feature>
<feature type="region of interest" description="Disordered" evidence="6">
    <location>
        <begin position="228"/>
        <end position="276"/>
    </location>
</feature>
<keyword evidence="2 7" id="KW-0812">Transmembrane</keyword>
<evidence type="ECO:0000256" key="2">
    <source>
        <dbReference type="ARBA" id="ARBA00022692"/>
    </source>
</evidence>
<evidence type="ECO:0000259" key="8">
    <source>
        <dbReference type="Pfam" id="PF20684"/>
    </source>
</evidence>
<dbReference type="PANTHER" id="PTHR33048">
    <property type="entry name" value="PTH11-LIKE INTEGRAL MEMBRANE PROTEIN (AFU_ORTHOLOGUE AFUA_5G11245)"/>
    <property type="match status" value="1"/>
</dbReference>
<reference evidence="9" key="1">
    <citation type="submission" date="2022-11" db="EMBL/GenBank/DDBJ databases">
        <title>Chromosomal genome sequence assembly and mating type (MAT) locus characterization of the leprose asexual lichenized fungus Lepraria neglecta (Nyl.) Erichsen.</title>
        <authorList>
            <person name="Allen J.L."/>
            <person name="Pfeffer B."/>
        </authorList>
    </citation>
    <scope>NUCLEOTIDE SEQUENCE</scope>
    <source>
        <strain evidence="9">Allen 5258</strain>
    </source>
</reference>
<dbReference type="Pfam" id="PF20684">
    <property type="entry name" value="Fung_rhodopsin"/>
    <property type="match status" value="1"/>
</dbReference>
<feature type="domain" description="Rhodopsin" evidence="8">
    <location>
        <begin position="2"/>
        <end position="221"/>
    </location>
</feature>
<evidence type="ECO:0000313" key="10">
    <source>
        <dbReference type="Proteomes" id="UP001276659"/>
    </source>
</evidence>
<dbReference type="EMBL" id="JASNWA010000006">
    <property type="protein sequence ID" value="KAK3174900.1"/>
    <property type="molecule type" value="Genomic_DNA"/>
</dbReference>
<dbReference type="InterPro" id="IPR049326">
    <property type="entry name" value="Rhodopsin_dom_fungi"/>
</dbReference>
<comment type="caution">
    <text evidence="9">The sequence shown here is derived from an EMBL/GenBank/DDBJ whole genome shotgun (WGS) entry which is preliminary data.</text>
</comment>
<name>A0AAE0DMI5_9LECA</name>
<feature type="transmembrane region" description="Helical" evidence="7">
    <location>
        <begin position="102"/>
        <end position="127"/>
    </location>
</feature>
<dbReference type="Proteomes" id="UP001276659">
    <property type="component" value="Unassembled WGS sequence"/>
</dbReference>
<evidence type="ECO:0000256" key="1">
    <source>
        <dbReference type="ARBA" id="ARBA00004141"/>
    </source>
</evidence>
<keyword evidence="3 7" id="KW-1133">Transmembrane helix</keyword>
<sequence length="297" mass="32580">MGGGRHPYYIGIDQTAAAIRMISIGNVPGIISVAIPKLAVAVLLVRLLNPARYQKAILYTLTLSCVVIQTLCAVFLWVQCTPTAGLWNPVKYKPKCWDLNAVINYFIFAGSYSIFVDLYLAIYPMTVLWGLQINRPKKIGLSCVLGLGILAAGVGVFKCTTLPELRQGQDYTCAFLPLSLPPPHPLTHYKDATEGLEIMSSVEATVIIIAACLPTLRPVYRALLGHRDTTDDSSKKRSRDYQLHSYGTGTSKGSKGFRNSKAPKNSKAPDPYQINTEITNYDAEADSMEDRILPPAQ</sequence>
<keyword evidence="10" id="KW-1185">Reference proteome</keyword>
<dbReference type="PANTHER" id="PTHR33048:SF155">
    <property type="entry name" value="INTEGRAL MEMBRANE PROTEIN"/>
    <property type="match status" value="1"/>
</dbReference>
<evidence type="ECO:0000256" key="6">
    <source>
        <dbReference type="SAM" id="MobiDB-lite"/>
    </source>
</evidence>
<evidence type="ECO:0000256" key="4">
    <source>
        <dbReference type="ARBA" id="ARBA00023136"/>
    </source>
</evidence>
<accession>A0AAE0DMI5</accession>
<feature type="transmembrane region" description="Helical" evidence="7">
    <location>
        <begin position="139"/>
        <end position="157"/>
    </location>
</feature>
<organism evidence="9 10">
    <name type="scientific">Lepraria neglecta</name>
    <dbReference type="NCBI Taxonomy" id="209136"/>
    <lineage>
        <taxon>Eukaryota</taxon>
        <taxon>Fungi</taxon>
        <taxon>Dikarya</taxon>
        <taxon>Ascomycota</taxon>
        <taxon>Pezizomycotina</taxon>
        <taxon>Lecanoromycetes</taxon>
        <taxon>OSLEUM clade</taxon>
        <taxon>Lecanoromycetidae</taxon>
        <taxon>Lecanorales</taxon>
        <taxon>Lecanorineae</taxon>
        <taxon>Stereocaulaceae</taxon>
        <taxon>Lepraria</taxon>
    </lineage>
</organism>
<feature type="compositionally biased region" description="Low complexity" evidence="6">
    <location>
        <begin position="247"/>
        <end position="256"/>
    </location>
</feature>
<protein>
    <recommendedName>
        <fullName evidence="8">Rhodopsin domain-containing protein</fullName>
    </recommendedName>
</protein>
<evidence type="ECO:0000256" key="7">
    <source>
        <dbReference type="SAM" id="Phobius"/>
    </source>
</evidence>
<gene>
    <name evidence="9" type="ORF">OEA41_002146</name>
</gene>
<comment type="similarity">
    <text evidence="5">Belongs to the SAT4 family.</text>
</comment>
<feature type="transmembrane region" description="Helical" evidence="7">
    <location>
        <begin position="56"/>
        <end position="78"/>
    </location>
</feature>
<dbReference type="InterPro" id="IPR052337">
    <property type="entry name" value="SAT4-like"/>
</dbReference>
<evidence type="ECO:0000256" key="3">
    <source>
        <dbReference type="ARBA" id="ARBA00022989"/>
    </source>
</evidence>
<feature type="compositionally biased region" description="Basic and acidic residues" evidence="6">
    <location>
        <begin position="228"/>
        <end position="242"/>
    </location>
</feature>
<comment type="subcellular location">
    <subcellularLocation>
        <location evidence="1">Membrane</location>
        <topology evidence="1">Multi-pass membrane protein</topology>
    </subcellularLocation>
</comment>
<evidence type="ECO:0000313" key="9">
    <source>
        <dbReference type="EMBL" id="KAK3174900.1"/>
    </source>
</evidence>
<proteinExistence type="inferred from homology"/>
<dbReference type="AlphaFoldDB" id="A0AAE0DMI5"/>
<keyword evidence="4 7" id="KW-0472">Membrane</keyword>
<dbReference type="GO" id="GO:0016020">
    <property type="term" value="C:membrane"/>
    <property type="evidence" value="ECO:0007669"/>
    <property type="project" value="UniProtKB-SubCell"/>
</dbReference>